<evidence type="ECO:0000313" key="3">
    <source>
        <dbReference type="Proteomes" id="UP001189429"/>
    </source>
</evidence>
<gene>
    <name evidence="2" type="ORF">PCOR1329_LOCUS12632</name>
</gene>
<name>A0ABN9QM64_9DINO</name>
<keyword evidence="1" id="KW-0812">Transmembrane</keyword>
<evidence type="ECO:0000313" key="2">
    <source>
        <dbReference type="EMBL" id="CAK0806396.1"/>
    </source>
</evidence>
<feature type="non-terminal residue" evidence="2">
    <location>
        <position position="1"/>
    </location>
</feature>
<reference evidence="2" key="1">
    <citation type="submission" date="2023-10" db="EMBL/GenBank/DDBJ databases">
        <authorList>
            <person name="Chen Y."/>
            <person name="Shah S."/>
            <person name="Dougan E. K."/>
            <person name="Thang M."/>
            <person name="Chan C."/>
        </authorList>
    </citation>
    <scope>NUCLEOTIDE SEQUENCE [LARGE SCALE GENOMIC DNA]</scope>
</reference>
<feature type="transmembrane region" description="Helical" evidence="1">
    <location>
        <begin position="109"/>
        <end position="129"/>
    </location>
</feature>
<organism evidence="2 3">
    <name type="scientific">Prorocentrum cordatum</name>
    <dbReference type="NCBI Taxonomy" id="2364126"/>
    <lineage>
        <taxon>Eukaryota</taxon>
        <taxon>Sar</taxon>
        <taxon>Alveolata</taxon>
        <taxon>Dinophyceae</taxon>
        <taxon>Prorocentrales</taxon>
        <taxon>Prorocentraceae</taxon>
        <taxon>Prorocentrum</taxon>
    </lineage>
</organism>
<keyword evidence="1" id="KW-1133">Transmembrane helix</keyword>
<dbReference type="Proteomes" id="UP001189429">
    <property type="component" value="Unassembled WGS sequence"/>
</dbReference>
<proteinExistence type="predicted"/>
<keyword evidence="3" id="KW-1185">Reference proteome</keyword>
<dbReference type="EMBL" id="CAUYUJ010003701">
    <property type="protein sequence ID" value="CAK0806396.1"/>
    <property type="molecule type" value="Genomic_DNA"/>
</dbReference>
<keyword evidence="1" id="KW-0472">Membrane</keyword>
<comment type="caution">
    <text evidence="2">The sequence shown here is derived from an EMBL/GenBank/DDBJ whole genome shotgun (WGS) entry which is preliminary data.</text>
</comment>
<feature type="transmembrane region" description="Helical" evidence="1">
    <location>
        <begin position="36"/>
        <end position="60"/>
    </location>
</feature>
<evidence type="ECO:0000256" key="1">
    <source>
        <dbReference type="SAM" id="Phobius"/>
    </source>
</evidence>
<protein>
    <submittedName>
        <fullName evidence="2">Uncharacterized protein</fullName>
    </submittedName>
</protein>
<accession>A0ABN9QM64</accession>
<sequence>TSWLKPLFRRSTSQAISWKQSPCRARRVFAAMARSASLLIACAVAAIAALSVGSLVLSFVGASSPASAGLRTGQRAPAVEMHFFGGPPVTTTPPPPVGFSLGGVGGNNYVISITILFFGSVLANANGFFGPW</sequence>